<dbReference type="RefSeq" id="WP_096451832.1">
    <property type="nucleotide sequence ID" value="NZ_JBHSOG010000024.1"/>
</dbReference>
<keyword evidence="2" id="KW-0808">Transferase</keyword>
<protein>
    <submittedName>
        <fullName evidence="2">Polysaccharide pyruvyl transferase family protein</fullName>
        <ecNumber evidence="2">2.4.-.-</ecNumber>
    </submittedName>
</protein>
<gene>
    <name evidence="2" type="ORF">ACFPTN_06955</name>
</gene>
<keyword evidence="3" id="KW-1185">Reference proteome</keyword>
<dbReference type="GO" id="GO:0016757">
    <property type="term" value="F:glycosyltransferase activity"/>
    <property type="evidence" value="ECO:0007669"/>
    <property type="project" value="UniProtKB-KW"/>
</dbReference>
<dbReference type="Pfam" id="PF04230">
    <property type="entry name" value="PS_pyruv_trans"/>
    <property type="match status" value="1"/>
</dbReference>
<proteinExistence type="predicted"/>
<name>A0ABW1APT2_9RHOO</name>
<evidence type="ECO:0000313" key="2">
    <source>
        <dbReference type="EMBL" id="MFC5769109.1"/>
    </source>
</evidence>
<dbReference type="InterPro" id="IPR007345">
    <property type="entry name" value="Polysacch_pyruvyl_Trfase"/>
</dbReference>
<dbReference type="EMBL" id="JBHSOG010000024">
    <property type="protein sequence ID" value="MFC5769109.1"/>
    <property type="molecule type" value="Genomic_DNA"/>
</dbReference>
<evidence type="ECO:0000313" key="3">
    <source>
        <dbReference type="Proteomes" id="UP001595974"/>
    </source>
</evidence>
<sequence length="274" mass="29737">MLNVFGNLRAALSGDLVVRYSRSEETKSNWGDALNAYLLPKLSGRGVVHFRSVANIGFPRVYSAIGSVLDGSSTRNLHVWGSGFKAATSRMRTLPARVYAVRGPRTREKLESFGVKVPAVYGDPALLVDRFIPPASGKRYRLGLIPHYVDRLAPVVQRLASDEVLVIDVNAGIEAFVRQLTSCEAIASSSLHGLIAADCYRVPSVWLKISDQVVGGDFKFGDYFAGVGIDKTALLLDEATRVDTLCSRAEYQELRFEAGRLLDACPFPGAGLSG</sequence>
<accession>A0ABW1APT2</accession>
<dbReference type="Proteomes" id="UP001595974">
    <property type="component" value="Unassembled WGS sequence"/>
</dbReference>
<feature type="domain" description="Polysaccharide pyruvyl transferase" evidence="1">
    <location>
        <begin position="77"/>
        <end position="208"/>
    </location>
</feature>
<keyword evidence="2" id="KW-0328">Glycosyltransferase</keyword>
<comment type="caution">
    <text evidence="2">The sequence shown here is derived from an EMBL/GenBank/DDBJ whole genome shotgun (WGS) entry which is preliminary data.</text>
</comment>
<organism evidence="2 3">
    <name type="scientific">Thauera sinica</name>
    <dbReference type="NCBI Taxonomy" id="2665146"/>
    <lineage>
        <taxon>Bacteria</taxon>
        <taxon>Pseudomonadati</taxon>
        <taxon>Pseudomonadota</taxon>
        <taxon>Betaproteobacteria</taxon>
        <taxon>Rhodocyclales</taxon>
        <taxon>Zoogloeaceae</taxon>
        <taxon>Thauera</taxon>
    </lineage>
</organism>
<dbReference type="EC" id="2.4.-.-" evidence="2"/>
<evidence type="ECO:0000259" key="1">
    <source>
        <dbReference type="Pfam" id="PF04230"/>
    </source>
</evidence>
<reference evidence="3" key="1">
    <citation type="journal article" date="2019" name="Int. J. Syst. Evol. Microbiol.">
        <title>The Global Catalogue of Microorganisms (GCM) 10K type strain sequencing project: providing services to taxonomists for standard genome sequencing and annotation.</title>
        <authorList>
            <consortium name="The Broad Institute Genomics Platform"/>
            <consortium name="The Broad Institute Genome Sequencing Center for Infectious Disease"/>
            <person name="Wu L."/>
            <person name="Ma J."/>
        </authorList>
    </citation>
    <scope>NUCLEOTIDE SEQUENCE [LARGE SCALE GENOMIC DNA]</scope>
    <source>
        <strain evidence="3">SHR3</strain>
    </source>
</reference>